<evidence type="ECO:0000256" key="1">
    <source>
        <dbReference type="SAM" id="Phobius"/>
    </source>
</evidence>
<keyword evidence="3" id="KW-1185">Reference proteome</keyword>
<gene>
    <name evidence="2" type="ORF">CA983_42600</name>
</gene>
<comment type="caution">
    <text evidence="2">The sequence shown here is derived from an EMBL/GenBank/DDBJ whole genome shotgun (WGS) entry which is preliminary data.</text>
</comment>
<dbReference type="AlphaFoldDB" id="A0A243QLQ3"/>
<accession>A0A243QLQ3</accession>
<proteinExistence type="predicted"/>
<keyword evidence="1" id="KW-0472">Membrane</keyword>
<protein>
    <submittedName>
        <fullName evidence="2">Uncharacterized protein</fullName>
    </submittedName>
</protein>
<evidence type="ECO:0000313" key="3">
    <source>
        <dbReference type="Proteomes" id="UP000195105"/>
    </source>
</evidence>
<dbReference type="RefSeq" id="WP_086606004.1">
    <property type="nucleotide sequence ID" value="NZ_NGFN01000608.1"/>
</dbReference>
<evidence type="ECO:0000313" key="2">
    <source>
        <dbReference type="EMBL" id="OUC83027.1"/>
    </source>
</evidence>
<sequence length="101" mass="9980">MAKVPSAVIAASGLVGGYGVARWTRQRPLGGVVLAVAGAAAARQWRQQAGGVAAGALSAAYVAAFAGSHPLAKRVGAWPAVFGVAGAVGLTSWIVADRRNG</sequence>
<organism evidence="2 3">
    <name type="scientific">Streptomyces swartbergensis</name>
    <dbReference type="NCBI Taxonomy" id="487165"/>
    <lineage>
        <taxon>Bacteria</taxon>
        <taxon>Bacillati</taxon>
        <taxon>Actinomycetota</taxon>
        <taxon>Actinomycetes</taxon>
        <taxon>Kitasatosporales</taxon>
        <taxon>Streptomycetaceae</taxon>
        <taxon>Streptomyces</taxon>
    </lineage>
</organism>
<reference evidence="2 3" key="1">
    <citation type="submission" date="2017-05" db="EMBL/GenBank/DDBJ databases">
        <title>Biotechnological potential of actinobacteria isolated from South African environments.</title>
        <authorList>
            <person name="Le Roes-Hill M."/>
            <person name="Prins A."/>
            <person name="Durrell K.A."/>
        </authorList>
    </citation>
    <scope>NUCLEOTIDE SEQUENCE [LARGE SCALE GENOMIC DNA]</scope>
    <source>
        <strain evidence="2 3">HMC13</strain>
    </source>
</reference>
<name>A0A243QLQ3_9ACTN</name>
<feature type="transmembrane region" description="Helical" evidence="1">
    <location>
        <begin position="77"/>
        <end position="96"/>
    </location>
</feature>
<dbReference type="EMBL" id="NGFN01000608">
    <property type="protein sequence ID" value="OUC83027.1"/>
    <property type="molecule type" value="Genomic_DNA"/>
</dbReference>
<keyword evidence="1" id="KW-0812">Transmembrane</keyword>
<feature type="transmembrane region" description="Helical" evidence="1">
    <location>
        <begin position="52"/>
        <end position="71"/>
    </location>
</feature>
<dbReference type="Proteomes" id="UP000195105">
    <property type="component" value="Unassembled WGS sequence"/>
</dbReference>
<keyword evidence="1" id="KW-1133">Transmembrane helix</keyword>